<dbReference type="GO" id="GO:0003735">
    <property type="term" value="F:structural constituent of ribosome"/>
    <property type="evidence" value="ECO:0007669"/>
    <property type="project" value="InterPro"/>
</dbReference>
<dbReference type="AlphaFoldDB" id="A0A0C9WCR3"/>
<feature type="region of interest" description="Disordered" evidence="1">
    <location>
        <begin position="44"/>
        <end position="63"/>
    </location>
</feature>
<reference evidence="3 4" key="1">
    <citation type="submission" date="2014-04" db="EMBL/GenBank/DDBJ databases">
        <title>Evolutionary Origins and Diversification of the Mycorrhizal Mutualists.</title>
        <authorList>
            <consortium name="DOE Joint Genome Institute"/>
            <consortium name="Mycorrhizal Genomics Consortium"/>
            <person name="Kohler A."/>
            <person name="Kuo A."/>
            <person name="Nagy L.G."/>
            <person name="Floudas D."/>
            <person name="Copeland A."/>
            <person name="Barry K.W."/>
            <person name="Cichocki N."/>
            <person name="Veneault-Fourrey C."/>
            <person name="LaButti K."/>
            <person name="Lindquist E.A."/>
            <person name="Lipzen A."/>
            <person name="Lundell T."/>
            <person name="Morin E."/>
            <person name="Murat C."/>
            <person name="Riley R."/>
            <person name="Ohm R."/>
            <person name="Sun H."/>
            <person name="Tunlid A."/>
            <person name="Henrissat B."/>
            <person name="Grigoriev I.V."/>
            <person name="Hibbett D.S."/>
            <person name="Martin F."/>
        </authorList>
    </citation>
    <scope>NUCLEOTIDE SEQUENCE [LARGE SCALE GENOMIC DNA]</scope>
    <source>
        <strain evidence="3 4">MD-312</strain>
    </source>
</reference>
<feature type="domain" description="Large ribosomal subunit protein mL59" evidence="2">
    <location>
        <begin position="47"/>
        <end position="207"/>
    </location>
</feature>
<evidence type="ECO:0000313" key="4">
    <source>
        <dbReference type="Proteomes" id="UP000053820"/>
    </source>
</evidence>
<feature type="compositionally biased region" description="Basic residues" evidence="1">
    <location>
        <begin position="206"/>
        <end position="229"/>
    </location>
</feature>
<dbReference type="PANTHER" id="PTHR28041">
    <property type="entry name" value="54S RIBOSOMAL PROTEIN L25, MITOCHONDRIAL"/>
    <property type="match status" value="1"/>
</dbReference>
<keyword evidence="4" id="KW-1185">Reference proteome</keyword>
<dbReference type="Proteomes" id="UP000053820">
    <property type="component" value="Unassembled WGS sequence"/>
</dbReference>
<dbReference type="OrthoDB" id="18529at2759"/>
<name>A0A0C9WCR3_9AGAM</name>
<accession>A0A0C9WCR3</accession>
<protein>
    <recommendedName>
        <fullName evidence="2">Large ribosomal subunit protein mL59 domain-containing protein</fullName>
    </recommendedName>
</protein>
<dbReference type="GO" id="GO:0005762">
    <property type="term" value="C:mitochondrial large ribosomal subunit"/>
    <property type="evidence" value="ECO:0007669"/>
    <property type="project" value="InterPro"/>
</dbReference>
<dbReference type="PANTHER" id="PTHR28041:SF1">
    <property type="entry name" value="LARGE RIBOSOMAL SUBUNIT PROTEIN ML59"/>
    <property type="match status" value="1"/>
</dbReference>
<feature type="region of interest" description="Disordered" evidence="1">
    <location>
        <begin position="204"/>
        <end position="229"/>
    </location>
</feature>
<evidence type="ECO:0000259" key="2">
    <source>
        <dbReference type="Pfam" id="PF18126"/>
    </source>
</evidence>
<evidence type="ECO:0000313" key="3">
    <source>
        <dbReference type="EMBL" id="KIJ61842.1"/>
    </source>
</evidence>
<dbReference type="InterPro" id="IPR037507">
    <property type="entry name" value="Ribosomal_mL59"/>
</dbReference>
<dbReference type="HOGENOM" id="CLU_058283_0_0_1"/>
<gene>
    <name evidence="3" type="ORF">HYDPIDRAFT_115316</name>
</gene>
<dbReference type="EMBL" id="KN839859">
    <property type="protein sequence ID" value="KIJ61842.1"/>
    <property type="molecule type" value="Genomic_DNA"/>
</dbReference>
<dbReference type="InterPro" id="IPR040922">
    <property type="entry name" value="Ribosomal_mL59_dom"/>
</dbReference>
<proteinExistence type="predicted"/>
<sequence>MASAIRRFRLRELAKRPPPILNLVPKPTPNGGVFNLNNFNFSQPAPVVPSPPPSTSKSELPKRANPFIATRNSETGRWAPAKYSLRQQAELIKKARATGTLSLLPPSPKTSAAHLLSLARAKAAPISKRPKALQESKSSEEPWAKPVEWVGEVKEKKVPGADIGNRLYAGKKRMFKGHKWERVAEKKAIRRGMLMRDMAKRVERFKQHHKRRRPNPLKPAKKAGGKLPF</sequence>
<organism evidence="3 4">
    <name type="scientific">Hydnomerulius pinastri MD-312</name>
    <dbReference type="NCBI Taxonomy" id="994086"/>
    <lineage>
        <taxon>Eukaryota</taxon>
        <taxon>Fungi</taxon>
        <taxon>Dikarya</taxon>
        <taxon>Basidiomycota</taxon>
        <taxon>Agaricomycotina</taxon>
        <taxon>Agaricomycetes</taxon>
        <taxon>Agaricomycetidae</taxon>
        <taxon>Boletales</taxon>
        <taxon>Boletales incertae sedis</taxon>
        <taxon>Leucogyrophana</taxon>
    </lineage>
</organism>
<dbReference type="Pfam" id="PF18126">
    <property type="entry name" value="Mitoc_mL59"/>
    <property type="match status" value="1"/>
</dbReference>
<evidence type="ECO:0000256" key="1">
    <source>
        <dbReference type="SAM" id="MobiDB-lite"/>
    </source>
</evidence>